<proteinExistence type="predicted"/>
<protein>
    <recommendedName>
        <fullName evidence="3">F-box domain-containing protein</fullName>
    </recommendedName>
</protein>
<accession>A0A9P7RYU6</accession>
<dbReference type="GeneID" id="66079766"/>
<organism evidence="1 2">
    <name type="scientific">Marasmius oreades</name>
    <name type="common">fairy-ring Marasmius</name>
    <dbReference type="NCBI Taxonomy" id="181124"/>
    <lineage>
        <taxon>Eukaryota</taxon>
        <taxon>Fungi</taxon>
        <taxon>Dikarya</taxon>
        <taxon>Basidiomycota</taxon>
        <taxon>Agaricomycotina</taxon>
        <taxon>Agaricomycetes</taxon>
        <taxon>Agaricomycetidae</taxon>
        <taxon>Agaricales</taxon>
        <taxon>Marasmiineae</taxon>
        <taxon>Marasmiaceae</taxon>
        <taxon>Marasmius</taxon>
    </lineage>
</organism>
<dbReference type="EMBL" id="CM032186">
    <property type="protein sequence ID" value="KAG7091671.1"/>
    <property type="molecule type" value="Genomic_DNA"/>
</dbReference>
<evidence type="ECO:0000313" key="2">
    <source>
        <dbReference type="Proteomes" id="UP001049176"/>
    </source>
</evidence>
<dbReference type="AlphaFoldDB" id="A0A9P7RYU6"/>
<dbReference type="Proteomes" id="UP001049176">
    <property type="component" value="Chromosome 6"/>
</dbReference>
<gene>
    <name evidence="1" type="ORF">E1B28_010690</name>
</gene>
<evidence type="ECO:0000313" key="1">
    <source>
        <dbReference type="EMBL" id="KAG7091671.1"/>
    </source>
</evidence>
<dbReference type="KEGG" id="more:E1B28_010690"/>
<reference evidence="1" key="1">
    <citation type="journal article" date="2021" name="Genome Biol. Evol.">
        <title>The assembled and annotated genome of the fairy-ring fungus Marasmius oreades.</title>
        <authorList>
            <person name="Hiltunen M."/>
            <person name="Ament-Velasquez S.L."/>
            <person name="Johannesson H."/>
        </authorList>
    </citation>
    <scope>NUCLEOTIDE SEQUENCE</scope>
    <source>
        <strain evidence="1">03SP1</strain>
    </source>
</reference>
<keyword evidence="2" id="KW-1185">Reference proteome</keyword>
<name>A0A9P7RYU6_9AGAR</name>
<sequence>MIPPNIHYLTTQVAKQAIQNTPPHIQCLLRSGQLPSSNDLSSIQLSLQEMQTEIQHHQKIVEESTTRILLLEETSRRYHSILSPIRRIPAEILSFILTLAVKKNRFGPPGYSRSHASLLSSVCAFWRSVTLDDPYIWATIVIDREFQEKRHPLSFDRLKTHLERSKGTSITYEFELPSKFSPSIIAPNEDGVTSTLFGTEEQPRQVGTLKFSNVSSSRTKSPWSEARNIVEVAASRLSFLHTLHFWDRSDVHPVTKSDLTFGNEALGKHITSLYLHPVTLSGAIFALKSFPKLSFATFIIGAVAKEDSTSANRNPPLEPRREPNNLLSLPSLLSLTLATSTEIPIDKCINHMAILLRRFGTPSLSTLSISLSRSLISQQFDTLQLIDGLEYFFGRTTALRHLTIRCVDWTEQFTKGLLQYVPSTVTDLGIGFAPGVAPLFERRIVNGLCWPPKDKDGDGDGGEGVLPKLTHLRLFMGVSGLDEWGLLSEMIQSRVLKIPGSGATSALGTPRTPLKSVYADVKSSDPQIAIEARKLRDEGVHVFGSNL</sequence>
<evidence type="ECO:0008006" key="3">
    <source>
        <dbReference type="Google" id="ProtNLM"/>
    </source>
</evidence>
<dbReference type="OrthoDB" id="3024433at2759"/>
<dbReference type="RefSeq" id="XP_043008141.1">
    <property type="nucleotide sequence ID" value="XM_043155668.1"/>
</dbReference>
<comment type="caution">
    <text evidence="1">The sequence shown here is derived from an EMBL/GenBank/DDBJ whole genome shotgun (WGS) entry which is preliminary data.</text>
</comment>